<reference evidence="2" key="1">
    <citation type="submission" date="2017-08" db="EMBL/GenBank/DDBJ databases">
        <authorList>
            <person name="de Groot N.N."/>
        </authorList>
    </citation>
    <scope>NUCLEOTIDE SEQUENCE</scope>
</reference>
<gene>
    <name evidence="2" type="ORF">BQ9231_00164</name>
</gene>
<sequence>MQNRLTEDIDCISVNVDDLPFTFISGLSNKLERLYLARKEEKERISELEEFVSLFRVENVPVNLQRHFNLLPEDARRELEFLSERYDSLDLNKGEESIAWVDNAEGITNFYGSFDEDTINSLMEKIVASGIPYKDCTVRWSPRKTISPKTSPLGFASPQLSLPRLSSIPRLGLRRQVEEEF</sequence>
<feature type="coiled-coil region" evidence="1">
    <location>
        <begin position="24"/>
        <end position="51"/>
    </location>
</feature>
<evidence type="ECO:0000256" key="1">
    <source>
        <dbReference type="SAM" id="Coils"/>
    </source>
</evidence>
<dbReference type="Proteomes" id="UP000274850">
    <property type="component" value="Segment"/>
</dbReference>
<dbReference type="EMBL" id="LT907979">
    <property type="protein sequence ID" value="SOB74047.1"/>
    <property type="molecule type" value="Genomic_DNA"/>
</dbReference>
<evidence type="ECO:0000313" key="2">
    <source>
        <dbReference type="EMBL" id="SOB74047.1"/>
    </source>
</evidence>
<name>A0A285PXT9_9VIRU</name>
<evidence type="ECO:0000313" key="3">
    <source>
        <dbReference type="Proteomes" id="UP000274850"/>
    </source>
</evidence>
<keyword evidence="3" id="KW-1185">Reference proteome</keyword>
<protein>
    <submittedName>
        <fullName evidence="2">Uncharacterized protein</fullName>
    </submittedName>
</protein>
<accession>A0A285PXT9</accession>
<keyword evidence="1" id="KW-0175">Coiled coil</keyword>
<organism evidence="2">
    <name type="scientific">Cedratvirus lausannensis</name>
    <dbReference type="NCBI Taxonomy" id="2023205"/>
    <lineage>
        <taxon>Viruses</taxon>
        <taxon>Pithoviruses</taxon>
        <taxon>Orthocedratvirinae</taxon>
        <taxon>Alphacedratvirus</taxon>
        <taxon>Alphacedratvirus francolausannense</taxon>
    </lineage>
</organism>
<proteinExistence type="predicted"/>